<dbReference type="GeneID" id="26638001"/>
<dbReference type="Pfam" id="PF24448">
    <property type="entry name" value="T4_y05I_C"/>
    <property type="match status" value="1"/>
</dbReference>
<organism evidence="2 3">
    <name type="scientific">Pectobacterium bacteriophage PM2</name>
    <dbReference type="NCBI Taxonomy" id="1429794"/>
    <lineage>
        <taxon>Viruses</taxon>
        <taxon>Duplodnaviria</taxon>
        <taxon>Heunggongvirae</taxon>
        <taxon>Uroviricota</taxon>
        <taxon>Caudoviricetes</taxon>
        <taxon>Pantevenvirales</taxon>
        <taxon>Straboviridae</taxon>
        <taxon>Tevenvirinae</taxon>
        <taxon>Mosugukvirus</taxon>
        <taxon>Mosugukvirus pm2</taxon>
    </lineage>
</organism>
<proteinExistence type="predicted"/>
<dbReference type="RefSeq" id="YP_009211529.1">
    <property type="nucleotide sequence ID" value="NC_028940.1"/>
</dbReference>
<gene>
    <name evidence="2" type="ORF">PM2_108</name>
</gene>
<dbReference type="EMBL" id="KF835987">
    <property type="protein sequence ID" value="AHY25070.1"/>
    <property type="molecule type" value="Genomic_DNA"/>
</dbReference>
<sequence length="65" mass="7115">MSLKFDGIGTRAVIEPDDAADTETICSTNSRLKCVLIEQDNELVCLSKNEATALKNYLTQILPSL</sequence>
<evidence type="ECO:0000313" key="2">
    <source>
        <dbReference type="EMBL" id="AHY25070.1"/>
    </source>
</evidence>
<evidence type="ECO:0000259" key="1">
    <source>
        <dbReference type="Pfam" id="PF24448"/>
    </source>
</evidence>
<protein>
    <recommendedName>
        <fullName evidence="1">T4 y05I-like putative transcription factor C-terminal domain-containing protein</fullName>
    </recommendedName>
</protein>
<name>A0A0A0Q2E8_9CAUD</name>
<reference evidence="2 3" key="1">
    <citation type="journal article" date="2015" name="Plant Pathol. J.">
        <title>Isolation and Genomic Characterization of the T4-Like Bacteriophage PM2 Infecting Pectobacterium carotovorum subsp. carotovorum.</title>
        <authorList>
            <person name="Lim J.A."/>
            <person name="Lee D.H."/>
            <person name="Heu S."/>
        </authorList>
    </citation>
    <scope>NUCLEOTIDE SEQUENCE [LARGE SCALE GENOMIC DNA]</scope>
</reference>
<dbReference type="Proteomes" id="UP000030739">
    <property type="component" value="Segment"/>
</dbReference>
<keyword evidence="3" id="KW-1185">Reference proteome</keyword>
<evidence type="ECO:0000313" key="3">
    <source>
        <dbReference type="Proteomes" id="UP000030739"/>
    </source>
</evidence>
<accession>A0A0A0Q2E8</accession>
<dbReference type="KEGG" id="vg:26638001"/>
<dbReference type="InterPro" id="IPR057820">
    <property type="entry name" value="T4_y05I_C"/>
</dbReference>
<feature type="domain" description="T4 y05I-like putative transcription factor C-terminal" evidence="1">
    <location>
        <begin position="2"/>
        <end position="65"/>
    </location>
</feature>